<protein>
    <recommendedName>
        <fullName evidence="4">TonB-dependent receptor</fullName>
    </recommendedName>
</protein>
<dbReference type="Proteomes" id="UP001168128">
    <property type="component" value="Unassembled WGS sequence"/>
</dbReference>
<feature type="signal peptide" evidence="1">
    <location>
        <begin position="1"/>
        <end position="22"/>
    </location>
</feature>
<gene>
    <name evidence="2" type="ORF">QWT87_16720</name>
</gene>
<evidence type="ECO:0000313" key="3">
    <source>
        <dbReference type="Proteomes" id="UP001168128"/>
    </source>
</evidence>
<comment type="caution">
    <text evidence="2">The sequence shown here is derived from an EMBL/GenBank/DDBJ whole genome shotgun (WGS) entry which is preliminary data.</text>
</comment>
<accession>A0ABT8U638</accession>
<dbReference type="RefSeq" id="WP_302717375.1">
    <property type="nucleotide sequence ID" value="NZ_JAULSJ010000031.1"/>
</dbReference>
<feature type="chain" id="PRO_5045055214" description="TonB-dependent receptor" evidence="1">
    <location>
        <begin position="23"/>
        <end position="854"/>
    </location>
</feature>
<evidence type="ECO:0008006" key="4">
    <source>
        <dbReference type="Google" id="ProtNLM"/>
    </source>
</evidence>
<name>A0ABT8U638_9FLAO</name>
<dbReference type="EMBL" id="JAULSJ010000031">
    <property type="protein sequence ID" value="MDO3426526.1"/>
    <property type="molecule type" value="Genomic_DNA"/>
</dbReference>
<dbReference type="SUPFAM" id="SSF56935">
    <property type="entry name" value="Porins"/>
    <property type="match status" value="1"/>
</dbReference>
<reference evidence="2" key="1">
    <citation type="submission" date="2023-07" db="EMBL/GenBank/DDBJ databases">
        <title>AMR profile of multidrug- resistance Chryseobacterium gambrini related strain.</title>
        <authorList>
            <person name="Kirdat K."/>
            <person name="Bhatt A."/>
            <person name="Kuyare S."/>
            <person name="Yadav A."/>
        </authorList>
    </citation>
    <scope>NUCLEOTIDE SEQUENCE</scope>
    <source>
        <strain evidence="2">APV-1</strain>
    </source>
</reference>
<evidence type="ECO:0000256" key="1">
    <source>
        <dbReference type="SAM" id="SignalP"/>
    </source>
</evidence>
<evidence type="ECO:0000313" key="2">
    <source>
        <dbReference type="EMBL" id="MDO3426526.1"/>
    </source>
</evidence>
<sequence length="854" mass="99056">MKKLLYILFLFSFSIINSQVFNVTVKSNTANAIDNVNVQIIRNNKIIDFKKTDENGQCSFQLSEKGVFLLKITSVFYKTKLIEVNTNEKSNVEIELEAQITEIKEVEIKSRPKVVTAKEDTIVFNLKAVRDGTERTTEDLIKKLPGLDITENGKVTYKGTTIGQVLVEGNEFFGKNHKIATQNISANMLDGIDLWQNYTTINGNRSTALNLKLKQEYKGKITGNIETNFGIKNSYLAHGNLFRFGKLGNLALIADFNNIAKDPISYMDFYEMNSQESLDDTPNNSVEIEIPTFLNNDGKVKSKNNQFGALQYSKSKKDFSITAFSIFNNAQLEKFSTSKRSSFEGESQAFNFSEQRIENNKGFLGTTQIKMKKSLSDGSFFYYTFGYNPTKDHFNQSIDRYSTDWNFYRIDNSVNNDNFSNFFSWNKQLDKSKIILSFNQFNEKYLGDLHLLSNNNLFLSNTNNLFQRYDVTSNKYSLDFHLKNKNKFINFNIHSGFSFRKDNSELLNFVFRTVENKMKVYHYLNDLNLYKELGKFDISGSLSSHFVNINETDKHYFEKNIRIKFNPKSVINTEFGLEYNSKYTLPNLRLLQSEPIYTKELTYYQNRDITTELLCKTDTYKFTWNRFNMEKGNLLFLLLSYEKAKPIFTSNVSNFEAFSKIENVIGKNRERLFYILSSEYKLHRQLSLKSKFTGSLNKTDNYINSNINTSTIYNFELTQKLSTNFRNKPMQFDLGYTFTEGVFKQSFYSTTSSQNNIRLFLGIRANVKKEWVGNILSEYLIQKTEQNTLHNFLIGGQVSYRKENSNFEYNLQFNNILNLNSFQYINGYTSQLGIEEASITALHGYITGGLKYNF</sequence>
<keyword evidence="3" id="KW-1185">Reference proteome</keyword>
<proteinExistence type="predicted"/>
<organism evidence="2 3">
    <name type="scientific">Chryseobacterium urinae</name>
    <dbReference type="NCBI Taxonomy" id="3058400"/>
    <lineage>
        <taxon>Bacteria</taxon>
        <taxon>Pseudomonadati</taxon>
        <taxon>Bacteroidota</taxon>
        <taxon>Flavobacteriia</taxon>
        <taxon>Flavobacteriales</taxon>
        <taxon>Weeksellaceae</taxon>
        <taxon>Chryseobacterium group</taxon>
        <taxon>Chryseobacterium</taxon>
    </lineage>
</organism>
<keyword evidence="1" id="KW-0732">Signal</keyword>